<proteinExistence type="predicted"/>
<dbReference type="AlphaFoldDB" id="A0ABD2VBL2"/>
<evidence type="ECO:0000313" key="2">
    <source>
        <dbReference type="Proteomes" id="UP001627284"/>
    </source>
</evidence>
<protein>
    <submittedName>
        <fullName evidence="1">Uncharacterized protein</fullName>
    </submittedName>
</protein>
<dbReference type="EMBL" id="JBJKTR010000002">
    <property type="protein sequence ID" value="KAL3377790.1"/>
    <property type="molecule type" value="Genomic_DNA"/>
</dbReference>
<sequence length="106" mass="12738">MCEQEAEVNDHLFLHCKAALNLWNMFLALLGVKWAMPSTTKELLNSWKGIGNRGRNEHWWRTIPACIWWTLWKERNLRSFEGQKTNLQKIRMNCISLLFFWCKQNL</sequence>
<gene>
    <name evidence="1" type="ORF">AABB24_003939</name>
</gene>
<evidence type="ECO:0000313" key="1">
    <source>
        <dbReference type="EMBL" id="KAL3377790.1"/>
    </source>
</evidence>
<comment type="caution">
    <text evidence="1">The sequence shown here is derived from an EMBL/GenBank/DDBJ whole genome shotgun (WGS) entry which is preliminary data.</text>
</comment>
<reference evidence="1 2" key="1">
    <citation type="submission" date="2024-05" db="EMBL/GenBank/DDBJ databases">
        <title>De novo assembly of an allotetraploid wild potato.</title>
        <authorList>
            <person name="Hosaka A.J."/>
        </authorList>
    </citation>
    <scope>NUCLEOTIDE SEQUENCE [LARGE SCALE GENOMIC DNA]</scope>
    <source>
        <tissue evidence="1">Young leaves</tissue>
    </source>
</reference>
<name>A0ABD2VBL2_9SOLN</name>
<feature type="non-terminal residue" evidence="1">
    <location>
        <position position="106"/>
    </location>
</feature>
<dbReference type="Proteomes" id="UP001627284">
    <property type="component" value="Unassembled WGS sequence"/>
</dbReference>
<accession>A0ABD2VBL2</accession>
<organism evidence="1 2">
    <name type="scientific">Solanum stoloniferum</name>
    <dbReference type="NCBI Taxonomy" id="62892"/>
    <lineage>
        <taxon>Eukaryota</taxon>
        <taxon>Viridiplantae</taxon>
        <taxon>Streptophyta</taxon>
        <taxon>Embryophyta</taxon>
        <taxon>Tracheophyta</taxon>
        <taxon>Spermatophyta</taxon>
        <taxon>Magnoliopsida</taxon>
        <taxon>eudicotyledons</taxon>
        <taxon>Gunneridae</taxon>
        <taxon>Pentapetalae</taxon>
        <taxon>asterids</taxon>
        <taxon>lamiids</taxon>
        <taxon>Solanales</taxon>
        <taxon>Solanaceae</taxon>
        <taxon>Solanoideae</taxon>
        <taxon>Solaneae</taxon>
        <taxon>Solanum</taxon>
    </lineage>
</organism>
<keyword evidence="2" id="KW-1185">Reference proteome</keyword>